<sequence>MPTTDVVRRSAASGFAPMVRGLLAILACTSLGLSAAPPALPQARDLAADARLMEADGLPMVVLYSQAGCHYCEQARDYLGPMAQSSTRALFRQIDLDSDAPLTDFAGRPSTHREFTRAHEVRFTPTVVIYDARGRPVGEPIVGMTLPDFYAQYVDNAIDAAHEKNR</sequence>
<name>A0A7X7LT70_9RHOO</name>
<dbReference type="SUPFAM" id="SSF52833">
    <property type="entry name" value="Thioredoxin-like"/>
    <property type="match status" value="1"/>
</dbReference>
<dbReference type="AlphaFoldDB" id="A0A7X7LT70"/>
<organism evidence="2 3">
    <name type="scientific">Thauera phenolivorans</name>
    <dbReference type="NCBI Taxonomy" id="1792543"/>
    <lineage>
        <taxon>Bacteria</taxon>
        <taxon>Pseudomonadati</taxon>
        <taxon>Pseudomonadota</taxon>
        <taxon>Betaproteobacteria</taxon>
        <taxon>Rhodocyclales</taxon>
        <taxon>Zoogloeaceae</taxon>
        <taxon>Thauera</taxon>
    </lineage>
</organism>
<dbReference type="RefSeq" id="WP_158014332.1">
    <property type="nucleotide sequence ID" value="NZ_MBFM01000001.1"/>
</dbReference>
<accession>A0A7X7LT70</accession>
<dbReference type="Pfam" id="PF13098">
    <property type="entry name" value="Thioredoxin_2"/>
    <property type="match status" value="1"/>
</dbReference>
<feature type="domain" description="Thioredoxin-like fold" evidence="1">
    <location>
        <begin position="55"/>
        <end position="148"/>
    </location>
</feature>
<reference evidence="2 3" key="1">
    <citation type="journal article" date="2020" name="Biotechnol. Biofuels">
        <title>New insights from the biogas microbiome by comprehensive genome-resolved metagenomics of nearly 1600 species originating from multiple anaerobic digesters.</title>
        <authorList>
            <person name="Campanaro S."/>
            <person name="Treu L."/>
            <person name="Rodriguez-R L.M."/>
            <person name="Kovalovszki A."/>
            <person name="Ziels R.M."/>
            <person name="Maus I."/>
            <person name="Zhu X."/>
            <person name="Kougias P.G."/>
            <person name="Basile A."/>
            <person name="Luo G."/>
            <person name="Schluter A."/>
            <person name="Konstantinidis K.T."/>
            <person name="Angelidaki I."/>
        </authorList>
    </citation>
    <scope>NUCLEOTIDE SEQUENCE [LARGE SCALE GENOMIC DNA]</scope>
    <source>
        <strain evidence="2">AS06rmzACSIP_256</strain>
    </source>
</reference>
<dbReference type="InterPro" id="IPR012336">
    <property type="entry name" value="Thioredoxin-like_fold"/>
</dbReference>
<protein>
    <submittedName>
        <fullName evidence="2">Thioredoxin fold domain-containing protein</fullName>
    </submittedName>
</protein>
<dbReference type="OrthoDB" id="8561208at2"/>
<evidence type="ECO:0000313" key="2">
    <source>
        <dbReference type="EMBL" id="NLF52937.1"/>
    </source>
</evidence>
<gene>
    <name evidence="2" type="ORF">GX576_00770</name>
</gene>
<dbReference type="InterPro" id="IPR036249">
    <property type="entry name" value="Thioredoxin-like_sf"/>
</dbReference>
<comment type="caution">
    <text evidence="2">The sequence shown here is derived from an EMBL/GenBank/DDBJ whole genome shotgun (WGS) entry which is preliminary data.</text>
</comment>
<dbReference type="Proteomes" id="UP000536534">
    <property type="component" value="Unassembled WGS sequence"/>
</dbReference>
<evidence type="ECO:0000259" key="1">
    <source>
        <dbReference type="Pfam" id="PF13098"/>
    </source>
</evidence>
<evidence type="ECO:0000313" key="3">
    <source>
        <dbReference type="Proteomes" id="UP000536534"/>
    </source>
</evidence>
<proteinExistence type="predicted"/>
<dbReference type="EMBL" id="JAAYYV010000019">
    <property type="protein sequence ID" value="NLF52937.1"/>
    <property type="molecule type" value="Genomic_DNA"/>
</dbReference>
<dbReference type="Gene3D" id="3.40.30.10">
    <property type="entry name" value="Glutaredoxin"/>
    <property type="match status" value="1"/>
</dbReference>